<accession>B4VN78</accession>
<protein>
    <submittedName>
        <fullName evidence="1">Uncharacterized protein</fullName>
    </submittedName>
</protein>
<sequence length="37" mass="4045">MLLCSPVSLLPWDVNRKVFGLLNLFGGGEGSRNRLNA</sequence>
<proteinExistence type="predicted"/>
<evidence type="ECO:0000313" key="1">
    <source>
        <dbReference type="EMBL" id="EDX76460.1"/>
    </source>
</evidence>
<reference evidence="1 2" key="1">
    <citation type="submission" date="2008-07" db="EMBL/GenBank/DDBJ databases">
        <authorList>
            <person name="Tandeau de Marsac N."/>
            <person name="Ferriera S."/>
            <person name="Johnson J."/>
            <person name="Kravitz S."/>
            <person name="Beeson K."/>
            <person name="Sutton G."/>
            <person name="Rogers Y.-H."/>
            <person name="Friedman R."/>
            <person name="Frazier M."/>
            <person name="Venter J.C."/>
        </authorList>
    </citation>
    <scope>NUCLEOTIDE SEQUENCE [LARGE SCALE GENOMIC DNA]</scope>
    <source>
        <strain evidence="1 2">PCC 7420</strain>
    </source>
</reference>
<dbReference type="STRING" id="118168.MC7420_4716"/>
<dbReference type="Proteomes" id="UP000003835">
    <property type="component" value="Unassembled WGS sequence"/>
</dbReference>
<evidence type="ECO:0000313" key="2">
    <source>
        <dbReference type="Proteomes" id="UP000003835"/>
    </source>
</evidence>
<keyword evidence="2" id="KW-1185">Reference proteome</keyword>
<dbReference type="HOGENOM" id="CLU_3342536_0_0_3"/>
<gene>
    <name evidence="1" type="ORF">MC7420_4716</name>
</gene>
<organism evidence="1 2">
    <name type="scientific">Coleofasciculus chthonoplastes PCC 7420</name>
    <dbReference type="NCBI Taxonomy" id="118168"/>
    <lineage>
        <taxon>Bacteria</taxon>
        <taxon>Bacillati</taxon>
        <taxon>Cyanobacteriota</taxon>
        <taxon>Cyanophyceae</taxon>
        <taxon>Coleofasciculales</taxon>
        <taxon>Coleofasciculaceae</taxon>
        <taxon>Coleofasciculus</taxon>
    </lineage>
</organism>
<dbReference type="AlphaFoldDB" id="B4VN78"/>
<name>B4VN78_9CYAN</name>
<dbReference type="EMBL" id="DS989846">
    <property type="protein sequence ID" value="EDX76460.1"/>
    <property type="molecule type" value="Genomic_DNA"/>
</dbReference>